<organism evidence="1 2">
    <name type="scientific">Aspergillus oryzae</name>
    <name type="common">Yellow koji mold</name>
    <dbReference type="NCBI Taxonomy" id="5062"/>
    <lineage>
        <taxon>Eukaryota</taxon>
        <taxon>Fungi</taxon>
        <taxon>Dikarya</taxon>
        <taxon>Ascomycota</taxon>
        <taxon>Pezizomycotina</taxon>
        <taxon>Eurotiomycetes</taxon>
        <taxon>Eurotiomycetidae</taxon>
        <taxon>Eurotiales</taxon>
        <taxon>Aspergillaceae</taxon>
        <taxon>Aspergillus</taxon>
        <taxon>Aspergillus subgen. Circumdati</taxon>
    </lineage>
</organism>
<dbReference type="EMBL" id="BSYA01000047">
    <property type="protein sequence ID" value="GMG28599.1"/>
    <property type="molecule type" value="Genomic_DNA"/>
</dbReference>
<reference evidence="1" key="1">
    <citation type="submission" date="2023-04" db="EMBL/GenBank/DDBJ databases">
        <title>Aspergillus oryzae NBRC 4228.</title>
        <authorList>
            <person name="Ichikawa N."/>
            <person name="Sato H."/>
            <person name="Tonouchi N."/>
        </authorList>
    </citation>
    <scope>NUCLEOTIDE SEQUENCE</scope>
    <source>
        <strain evidence="1">NBRC 4228</strain>
    </source>
</reference>
<protein>
    <submittedName>
        <fullName evidence="1">Unnamed protein product</fullName>
    </submittedName>
</protein>
<accession>A0AAN4YJ80</accession>
<dbReference type="AlphaFoldDB" id="A0AAN4YJ80"/>
<gene>
    <name evidence="1" type="ORF">Aory04_000500100</name>
</gene>
<comment type="caution">
    <text evidence="1">The sequence shown here is derived from an EMBL/GenBank/DDBJ whole genome shotgun (WGS) entry which is preliminary data.</text>
</comment>
<proteinExistence type="predicted"/>
<sequence length="90" mass="10075">MGDSRLEVEGCCGSSICIHSERQKGPDKERSAPDPDDHQVILLLPPNSDHQVIHQARVMNPRLWILPSNFLNHHLTSTRTFSIPKGPSPM</sequence>
<dbReference type="Proteomes" id="UP001165205">
    <property type="component" value="Unassembled WGS sequence"/>
</dbReference>
<evidence type="ECO:0000313" key="2">
    <source>
        <dbReference type="Proteomes" id="UP001165205"/>
    </source>
</evidence>
<name>A0AAN4YJ80_ASPOZ</name>
<evidence type="ECO:0000313" key="1">
    <source>
        <dbReference type="EMBL" id="GMG28599.1"/>
    </source>
</evidence>